<dbReference type="Pfam" id="PF01796">
    <property type="entry name" value="OB_ChsH2_C"/>
    <property type="match status" value="1"/>
</dbReference>
<evidence type="ECO:0000259" key="1">
    <source>
        <dbReference type="Pfam" id="PF01796"/>
    </source>
</evidence>
<dbReference type="OrthoDB" id="8771453at2"/>
<gene>
    <name evidence="3" type="ORF">PAI11_25140</name>
</gene>
<accession>H0E6R3</accession>
<dbReference type="GO" id="GO:0004421">
    <property type="term" value="F:hydroxymethylglutaryl-CoA synthase activity"/>
    <property type="evidence" value="ECO:0007669"/>
    <property type="project" value="UniProtKB-EC"/>
</dbReference>
<proteinExistence type="predicted"/>
<evidence type="ECO:0000259" key="2">
    <source>
        <dbReference type="Pfam" id="PF12172"/>
    </source>
</evidence>
<dbReference type="InterPro" id="IPR022002">
    <property type="entry name" value="ChsH2_Znr"/>
</dbReference>
<feature type="domain" description="ChsH2 rubredoxin-like zinc ribbon" evidence="2">
    <location>
        <begin position="349"/>
        <end position="372"/>
    </location>
</feature>
<dbReference type="InterPro" id="IPR002878">
    <property type="entry name" value="ChsH2_C"/>
</dbReference>
<name>H0E6R3_9ACTN</name>
<feature type="domain" description="ChsH2 C-terminal OB-fold" evidence="1">
    <location>
        <begin position="384"/>
        <end position="441"/>
    </location>
</feature>
<dbReference type="InterPro" id="IPR016039">
    <property type="entry name" value="Thiolase-like"/>
</dbReference>
<dbReference type="PATRIC" id="fig|1097667.3.peg.2495"/>
<evidence type="ECO:0000313" key="3">
    <source>
        <dbReference type="EMBL" id="EHN10626.1"/>
    </source>
</evidence>
<dbReference type="Gene3D" id="3.40.47.10">
    <property type="match status" value="1"/>
</dbReference>
<dbReference type="Proteomes" id="UP000005143">
    <property type="component" value="Unassembled WGS sequence"/>
</dbReference>
<sequence length="469" mass="49402">MTAAGIQSYAAYVPSFRLEHEELGSALTVRGGRGRRTVASFDEDTTTMGVEAARRLALGSAAPPSIHFATTAPAYVDKTNATAIHAALGLDHRGFAVDLAGSARSAVGALRAAAAGDGLAVLSDLRSGRPGSADERDGGDGAAAFRFGSGDGALAVVLAEASATAEFLDRWRAPGEQASRQWEERFGLEQYLPLVQDAVARALAAAGVEQADHVVVSSPHARTAAQVAKRFPGRTPATPLAIGYCGAADPGLRLAAVLDRAGPGETILLIVAADGADASVLRTTDAIATGRGERARAGVEAQLAGGRALRYATYLTWRGLLEREPPRRPEPDRPAAPPSARAEAWKFAFTGSRCRACGFVHVPPIRVCKRCRTVDEMDPIPLAAQPGTVATFTVDRLAFSPSPPLTNVVVDFDGGGRYTLELTDGDPSTVAIGTRVETTFRRLYTVEGVHNYFWKARPLAVGRDEDEEH</sequence>
<evidence type="ECO:0000313" key="4">
    <source>
        <dbReference type="Proteomes" id="UP000005143"/>
    </source>
</evidence>
<dbReference type="InterPro" id="IPR012340">
    <property type="entry name" value="NA-bd_OB-fold"/>
</dbReference>
<keyword evidence="4" id="KW-1185">Reference proteome</keyword>
<keyword evidence="3" id="KW-0808">Transferase</keyword>
<keyword evidence="3" id="KW-0012">Acyltransferase</keyword>
<dbReference type="RefSeq" id="WP_007575592.1">
    <property type="nucleotide sequence ID" value="NZ_AGUD01000208.1"/>
</dbReference>
<comment type="caution">
    <text evidence="3">The sequence shown here is derived from an EMBL/GenBank/DDBJ whole genome shotgun (WGS) entry which is preliminary data.</text>
</comment>
<dbReference type="Pfam" id="PF12172">
    <property type="entry name" value="zf-ChsH2"/>
    <property type="match status" value="1"/>
</dbReference>
<dbReference type="EMBL" id="AGUD01000208">
    <property type="protein sequence ID" value="EHN10626.1"/>
    <property type="molecule type" value="Genomic_DNA"/>
</dbReference>
<organism evidence="3 4">
    <name type="scientific">Patulibacter medicamentivorans</name>
    <dbReference type="NCBI Taxonomy" id="1097667"/>
    <lineage>
        <taxon>Bacteria</taxon>
        <taxon>Bacillati</taxon>
        <taxon>Actinomycetota</taxon>
        <taxon>Thermoleophilia</taxon>
        <taxon>Solirubrobacterales</taxon>
        <taxon>Patulibacteraceae</taxon>
        <taxon>Patulibacter</taxon>
    </lineage>
</organism>
<reference evidence="3 4" key="1">
    <citation type="journal article" date="2013" name="Biodegradation">
        <title>Quantitative proteomic analysis of ibuprofen-degrading Patulibacter sp. strain I11.</title>
        <authorList>
            <person name="Almeida B."/>
            <person name="Kjeldal H."/>
            <person name="Lolas I."/>
            <person name="Knudsen A.D."/>
            <person name="Carvalho G."/>
            <person name="Nielsen K.L."/>
            <person name="Barreto Crespo M.T."/>
            <person name="Stensballe A."/>
            <person name="Nielsen J.L."/>
        </authorList>
    </citation>
    <scope>NUCLEOTIDE SEQUENCE [LARGE SCALE GENOMIC DNA]</scope>
    <source>
        <strain evidence="3 4">I11</strain>
    </source>
</reference>
<dbReference type="SUPFAM" id="SSF53901">
    <property type="entry name" value="Thiolase-like"/>
    <property type="match status" value="2"/>
</dbReference>
<dbReference type="AlphaFoldDB" id="H0E6R3"/>
<dbReference type="EC" id="2.3.3.10" evidence="3"/>
<dbReference type="SUPFAM" id="SSF50249">
    <property type="entry name" value="Nucleic acid-binding proteins"/>
    <property type="match status" value="1"/>
</dbReference>
<protein>
    <submittedName>
        <fullName evidence="3">Hydroxymethylglutaryl-CoA synthase</fullName>
        <ecNumber evidence="3">2.3.3.10</ecNumber>
    </submittedName>
</protein>